<dbReference type="Proteomes" id="UP000179243">
    <property type="component" value="Unassembled WGS sequence"/>
</dbReference>
<dbReference type="GO" id="GO:0009288">
    <property type="term" value="C:bacterial-type flagellum"/>
    <property type="evidence" value="ECO:0007669"/>
    <property type="project" value="UniProtKB-SubCell"/>
</dbReference>
<evidence type="ECO:0000256" key="2">
    <source>
        <dbReference type="ARBA" id="ARBA00023143"/>
    </source>
</evidence>
<sequence>MRINHNISSMITQGSLRQVNREMNISLERLSTGLRINRASDDAAGLSVSEQMRTQVRGMHQAKSNAQDGIALLQIAEGAANEIESMLQRMRELAVQSTNDTLTTTERAYTNQEYTSLMSEIDRITNVTQYNTQTLLDGQIGSFGAAGSGSCILHIGPNSSSNDQFTVTINGTSIGAMGLTSSSITTQMRANSALTSIDVALGSINRLRSDLGAYVNRLEHAINNLDNQEHNTQAAESLIRDV</sequence>
<dbReference type="PANTHER" id="PTHR42792:SF2">
    <property type="entry name" value="FLAGELLIN"/>
    <property type="match status" value="1"/>
</dbReference>
<evidence type="ECO:0000313" key="7">
    <source>
        <dbReference type="Proteomes" id="UP000179243"/>
    </source>
</evidence>
<feature type="domain" description="Flagellin N-terminal" evidence="4">
    <location>
        <begin position="3"/>
        <end position="139"/>
    </location>
</feature>
<dbReference type="InterPro" id="IPR001029">
    <property type="entry name" value="Flagellin_N"/>
</dbReference>
<name>A0A1F7F629_UNCRA</name>
<dbReference type="GO" id="GO:0005576">
    <property type="term" value="C:extracellular region"/>
    <property type="evidence" value="ECO:0007669"/>
    <property type="project" value="UniProtKB-SubCell"/>
</dbReference>
<keyword evidence="2 3" id="KW-0975">Bacterial flagellum</keyword>
<proteinExistence type="inferred from homology"/>
<comment type="caution">
    <text evidence="6">The sequence shown here is derived from an EMBL/GenBank/DDBJ whole genome shotgun (WGS) entry which is preliminary data.</text>
</comment>
<dbReference type="GO" id="GO:0005198">
    <property type="term" value="F:structural molecule activity"/>
    <property type="evidence" value="ECO:0007669"/>
    <property type="project" value="UniProtKB-UniRule"/>
</dbReference>
<keyword evidence="3" id="KW-0964">Secreted</keyword>
<comment type="similarity">
    <text evidence="1 3">Belongs to the bacterial flagellin family.</text>
</comment>
<dbReference type="PRINTS" id="PR00207">
    <property type="entry name" value="FLAGELLIN"/>
</dbReference>
<dbReference type="Gene3D" id="1.20.1330.10">
    <property type="entry name" value="f41 fragment of flagellin, N-terminal domain"/>
    <property type="match status" value="1"/>
</dbReference>
<dbReference type="AlphaFoldDB" id="A0A1F7F629"/>
<evidence type="ECO:0000259" key="5">
    <source>
        <dbReference type="Pfam" id="PF00700"/>
    </source>
</evidence>
<accession>A0A1F7F629</accession>
<reference evidence="6 7" key="1">
    <citation type="journal article" date="2016" name="Nat. Commun.">
        <title>Thousands of microbial genomes shed light on interconnected biogeochemical processes in an aquifer system.</title>
        <authorList>
            <person name="Anantharaman K."/>
            <person name="Brown C.T."/>
            <person name="Hug L.A."/>
            <person name="Sharon I."/>
            <person name="Castelle C.J."/>
            <person name="Probst A.J."/>
            <person name="Thomas B.C."/>
            <person name="Singh A."/>
            <person name="Wilkins M.J."/>
            <person name="Karaoz U."/>
            <person name="Brodie E.L."/>
            <person name="Williams K.H."/>
            <person name="Hubbard S.S."/>
            <person name="Banfield J.F."/>
        </authorList>
    </citation>
    <scope>NUCLEOTIDE SEQUENCE [LARGE SCALE GENOMIC DNA]</scope>
</reference>
<dbReference type="PANTHER" id="PTHR42792">
    <property type="entry name" value="FLAGELLIN"/>
    <property type="match status" value="1"/>
</dbReference>
<comment type="function">
    <text evidence="3">Flagellin is the subunit protein which polymerizes to form the filaments of bacterial flagella.</text>
</comment>
<evidence type="ECO:0000256" key="1">
    <source>
        <dbReference type="ARBA" id="ARBA00005709"/>
    </source>
</evidence>
<evidence type="ECO:0000259" key="4">
    <source>
        <dbReference type="Pfam" id="PF00669"/>
    </source>
</evidence>
<evidence type="ECO:0000256" key="3">
    <source>
        <dbReference type="RuleBase" id="RU362073"/>
    </source>
</evidence>
<gene>
    <name evidence="6" type="ORF">A2519_18865</name>
</gene>
<dbReference type="InterPro" id="IPR046358">
    <property type="entry name" value="Flagellin_C"/>
</dbReference>
<dbReference type="Pfam" id="PF00669">
    <property type="entry name" value="Flagellin_N"/>
    <property type="match status" value="1"/>
</dbReference>
<organism evidence="6 7">
    <name type="scientific">Candidatus Raymondbacteria bacterium RIFOXYD12_FULL_49_13</name>
    <dbReference type="NCBI Taxonomy" id="1817890"/>
    <lineage>
        <taxon>Bacteria</taxon>
        <taxon>Raymondiibacteriota</taxon>
    </lineage>
</organism>
<dbReference type="EMBL" id="MFYX01000112">
    <property type="protein sequence ID" value="OGK02125.1"/>
    <property type="molecule type" value="Genomic_DNA"/>
</dbReference>
<protein>
    <recommendedName>
        <fullName evidence="3">Flagellin</fullName>
    </recommendedName>
</protein>
<dbReference type="SUPFAM" id="SSF64518">
    <property type="entry name" value="Phase 1 flagellin"/>
    <property type="match status" value="1"/>
</dbReference>
<comment type="subcellular location">
    <subcellularLocation>
        <location evidence="3">Secreted</location>
    </subcellularLocation>
    <subcellularLocation>
        <location evidence="3">Bacterial flagellum</location>
    </subcellularLocation>
</comment>
<evidence type="ECO:0000313" key="6">
    <source>
        <dbReference type="EMBL" id="OGK02125.1"/>
    </source>
</evidence>
<dbReference type="InterPro" id="IPR001492">
    <property type="entry name" value="Flagellin"/>
</dbReference>
<dbReference type="Pfam" id="PF00700">
    <property type="entry name" value="Flagellin_C"/>
    <property type="match status" value="1"/>
</dbReference>
<feature type="domain" description="Flagellin C-terminal" evidence="5">
    <location>
        <begin position="195"/>
        <end position="242"/>
    </location>
</feature>
<feature type="non-terminal residue" evidence="6">
    <location>
        <position position="242"/>
    </location>
</feature>